<dbReference type="NCBIfam" id="TIGR01011">
    <property type="entry name" value="rpsB_bact"/>
    <property type="match status" value="1"/>
</dbReference>
<dbReference type="Proteomes" id="UP001210925">
    <property type="component" value="Unassembled WGS sequence"/>
</dbReference>
<evidence type="ECO:0000256" key="2">
    <source>
        <dbReference type="ARBA" id="ARBA00022980"/>
    </source>
</evidence>
<evidence type="ECO:0000256" key="3">
    <source>
        <dbReference type="ARBA" id="ARBA00023274"/>
    </source>
</evidence>
<dbReference type="HAMAP" id="MF_00291_B">
    <property type="entry name" value="Ribosomal_uS2_B"/>
    <property type="match status" value="1"/>
</dbReference>
<dbReference type="PROSITE" id="PS00962">
    <property type="entry name" value="RIBOSOMAL_S2_1"/>
    <property type="match status" value="1"/>
</dbReference>
<organism evidence="4 5">
    <name type="scientific">Boothiomyces macroporosus</name>
    <dbReference type="NCBI Taxonomy" id="261099"/>
    <lineage>
        <taxon>Eukaryota</taxon>
        <taxon>Fungi</taxon>
        <taxon>Fungi incertae sedis</taxon>
        <taxon>Chytridiomycota</taxon>
        <taxon>Chytridiomycota incertae sedis</taxon>
        <taxon>Chytridiomycetes</taxon>
        <taxon>Rhizophydiales</taxon>
        <taxon>Terramycetaceae</taxon>
        <taxon>Boothiomyces</taxon>
    </lineage>
</organism>
<comment type="similarity">
    <text evidence="1">Belongs to the universal ribosomal protein uS2 family.</text>
</comment>
<dbReference type="SUPFAM" id="SSF52313">
    <property type="entry name" value="Ribosomal protein S2"/>
    <property type="match status" value="1"/>
</dbReference>
<dbReference type="PRINTS" id="PR00395">
    <property type="entry name" value="RIBOSOMALS2"/>
</dbReference>
<sequence length="269" mass="29870">MKLFKRGYSSLKDAQPILSTLIPSAIGYKQPSINEVSIKALMATNLHLGHNKATWNPRMLPYIYGHRNGIHIINLDHTITALRRACGLIFETAAEGGNIVFVGTKPSLHKLTVNVAQQNNAFFIIHWIGGLITNKERILRRSVGYDPDKVSQSLLPQSTLDNLEEDGELEDVKNLLKKQPFVHKPDLIVLLDYANNKWAAHEANLANIPVVAICDTDCDPTGVSYPIPANDDSVAGVGLIAGVLGKACREGHERWMQELEKQNELKQRK</sequence>
<dbReference type="Pfam" id="PF00318">
    <property type="entry name" value="Ribosomal_S2"/>
    <property type="match status" value="1"/>
</dbReference>
<name>A0AAD5Y2B2_9FUNG</name>
<dbReference type="GO" id="GO:0005763">
    <property type="term" value="C:mitochondrial small ribosomal subunit"/>
    <property type="evidence" value="ECO:0007669"/>
    <property type="project" value="TreeGrafter"/>
</dbReference>
<dbReference type="GO" id="GO:0003735">
    <property type="term" value="F:structural constituent of ribosome"/>
    <property type="evidence" value="ECO:0007669"/>
    <property type="project" value="InterPro"/>
</dbReference>
<proteinExistence type="inferred from homology"/>
<gene>
    <name evidence="4" type="primary">MRP4</name>
    <name evidence="4" type="ORF">HK103_003267</name>
</gene>
<evidence type="ECO:0000313" key="5">
    <source>
        <dbReference type="Proteomes" id="UP001210925"/>
    </source>
</evidence>
<dbReference type="Gene3D" id="3.40.50.10490">
    <property type="entry name" value="Glucose-6-phosphate isomerase like protein, domain 1"/>
    <property type="match status" value="1"/>
</dbReference>
<comment type="caution">
    <text evidence="4">The sequence shown here is derived from an EMBL/GenBank/DDBJ whole genome shotgun (WGS) entry which is preliminary data.</text>
</comment>
<protein>
    <submittedName>
        <fullName evidence="4">37S ribosomal protein, mitochondrial</fullName>
    </submittedName>
</protein>
<dbReference type="AlphaFoldDB" id="A0AAD5Y2B2"/>
<dbReference type="InterPro" id="IPR023591">
    <property type="entry name" value="Ribosomal_uS2_flav_dom_sf"/>
</dbReference>
<keyword evidence="5" id="KW-1185">Reference proteome</keyword>
<dbReference type="PANTHER" id="PTHR12534">
    <property type="entry name" value="30S RIBOSOMAL PROTEIN S2 PROKARYOTIC AND ORGANELLAR"/>
    <property type="match status" value="1"/>
</dbReference>
<dbReference type="PANTHER" id="PTHR12534:SF0">
    <property type="entry name" value="SMALL RIBOSOMAL SUBUNIT PROTEIN US2M"/>
    <property type="match status" value="1"/>
</dbReference>
<dbReference type="EMBL" id="JADGKB010000230">
    <property type="protein sequence ID" value="KAJ3250713.1"/>
    <property type="molecule type" value="Genomic_DNA"/>
</dbReference>
<dbReference type="InterPro" id="IPR005706">
    <property type="entry name" value="Ribosomal_uS2_bac/mit/plastid"/>
</dbReference>
<keyword evidence="3" id="KW-0687">Ribonucleoprotein</keyword>
<keyword evidence="2 4" id="KW-0689">Ribosomal protein</keyword>
<dbReference type="GO" id="GO:0006412">
    <property type="term" value="P:translation"/>
    <property type="evidence" value="ECO:0007669"/>
    <property type="project" value="InterPro"/>
</dbReference>
<evidence type="ECO:0000256" key="1">
    <source>
        <dbReference type="ARBA" id="ARBA00006242"/>
    </source>
</evidence>
<reference evidence="4" key="1">
    <citation type="submission" date="2020-05" db="EMBL/GenBank/DDBJ databases">
        <title>Phylogenomic resolution of chytrid fungi.</title>
        <authorList>
            <person name="Stajich J.E."/>
            <person name="Amses K."/>
            <person name="Simmons R."/>
            <person name="Seto K."/>
            <person name="Myers J."/>
            <person name="Bonds A."/>
            <person name="Quandt C.A."/>
            <person name="Barry K."/>
            <person name="Liu P."/>
            <person name="Grigoriev I."/>
            <person name="Longcore J.E."/>
            <person name="James T.Y."/>
        </authorList>
    </citation>
    <scope>NUCLEOTIDE SEQUENCE</scope>
    <source>
        <strain evidence="4">PLAUS21</strain>
    </source>
</reference>
<dbReference type="InterPro" id="IPR018130">
    <property type="entry name" value="Ribosomal_uS2_CS"/>
</dbReference>
<evidence type="ECO:0000313" key="4">
    <source>
        <dbReference type="EMBL" id="KAJ3250713.1"/>
    </source>
</evidence>
<accession>A0AAD5Y2B2</accession>
<dbReference type="InterPro" id="IPR001865">
    <property type="entry name" value="Ribosomal_uS2"/>
</dbReference>
<dbReference type="CDD" id="cd01425">
    <property type="entry name" value="RPS2"/>
    <property type="match status" value="1"/>
</dbReference>